<feature type="signal peptide" evidence="1">
    <location>
        <begin position="1"/>
        <end position="33"/>
    </location>
</feature>
<proteinExistence type="predicted"/>
<dbReference type="PRINTS" id="PR02045">
    <property type="entry name" value="F138DOMAIN"/>
</dbReference>
<keyword evidence="3" id="KW-1185">Reference proteome</keyword>
<dbReference type="Proteomes" id="UP000233100">
    <property type="component" value="Chromosome 20"/>
</dbReference>
<sequence>NRIFRVEFLESCFFCFVLFLLLLLLLFSDGVSLSPRLECCGIFLAHCNLCLLGSSNPPTSASQAAGTSGLCNHARLIFCVCVCVFLVKMRFRHVANAGLELLSSSNPPASASQCAGITGMGHHAQPSILFYFKFRVGVSLCCPSWSQNPGLKQSSHLSFGSSWAFIDVSHCAQS</sequence>
<name>A0A7N9D2A0_MACFA</name>
<protein>
    <submittedName>
        <fullName evidence="2">Uncharacterized protein</fullName>
    </submittedName>
</protein>
<reference evidence="2" key="3">
    <citation type="submission" date="2025-09" db="UniProtKB">
        <authorList>
            <consortium name="Ensembl"/>
        </authorList>
    </citation>
    <scope>IDENTIFICATION</scope>
</reference>
<evidence type="ECO:0000313" key="3">
    <source>
        <dbReference type="Proteomes" id="UP000233100"/>
    </source>
</evidence>
<evidence type="ECO:0000313" key="2">
    <source>
        <dbReference type="Ensembl" id="ENSMFAP00000057549.1"/>
    </source>
</evidence>
<dbReference type="PANTHER" id="PTHR12138">
    <property type="entry name" value="PRIMATE-EXPANDED PROTEIN FAMILY"/>
    <property type="match status" value="1"/>
</dbReference>
<reference evidence="2" key="2">
    <citation type="submission" date="2025-08" db="UniProtKB">
        <authorList>
            <consortium name="Ensembl"/>
        </authorList>
    </citation>
    <scope>IDENTIFICATION</scope>
</reference>
<evidence type="ECO:0000256" key="1">
    <source>
        <dbReference type="SAM" id="SignalP"/>
    </source>
</evidence>
<dbReference type="PANTHER" id="PTHR12138:SF162">
    <property type="entry name" value="CHROMOSOME UNDETERMINED SCAFFOLD_275, WHOLE GENOME SHOTGUN SEQUENCE"/>
    <property type="match status" value="1"/>
</dbReference>
<organism evidence="2 3">
    <name type="scientific">Macaca fascicularis</name>
    <name type="common">Crab-eating macaque</name>
    <name type="synonym">Cynomolgus monkey</name>
    <dbReference type="NCBI Taxonomy" id="9541"/>
    <lineage>
        <taxon>Eukaryota</taxon>
        <taxon>Metazoa</taxon>
        <taxon>Chordata</taxon>
        <taxon>Craniata</taxon>
        <taxon>Vertebrata</taxon>
        <taxon>Euteleostomi</taxon>
        <taxon>Mammalia</taxon>
        <taxon>Eutheria</taxon>
        <taxon>Euarchontoglires</taxon>
        <taxon>Primates</taxon>
        <taxon>Haplorrhini</taxon>
        <taxon>Catarrhini</taxon>
        <taxon>Cercopithecidae</taxon>
        <taxon>Cercopithecinae</taxon>
        <taxon>Macaca</taxon>
    </lineage>
</organism>
<reference evidence="2 3" key="1">
    <citation type="submission" date="2013-03" db="EMBL/GenBank/DDBJ databases">
        <authorList>
            <person name="Warren W."/>
            <person name="Wilson R.K."/>
        </authorList>
    </citation>
    <scope>NUCLEOTIDE SEQUENCE</scope>
</reference>
<dbReference type="Ensembl" id="ENSMFAT00000072441.1">
    <property type="protein sequence ID" value="ENSMFAP00000057549.1"/>
    <property type="gene ID" value="ENSMFAG00000052045.1"/>
</dbReference>
<dbReference type="AlphaFoldDB" id="A0A7N9D2A0"/>
<dbReference type="GeneTree" id="ENSGT01120000271815"/>
<accession>A0A7N9D2A0</accession>
<keyword evidence="1" id="KW-0732">Signal</keyword>
<feature type="chain" id="PRO_5030621330" evidence="1">
    <location>
        <begin position="34"/>
        <end position="174"/>
    </location>
</feature>